<dbReference type="Pfam" id="PF23914">
    <property type="entry name" value="TPR_CcmH_CycH"/>
    <property type="match status" value="1"/>
</dbReference>
<evidence type="ECO:0000256" key="7">
    <source>
        <dbReference type="ARBA" id="ARBA00022764"/>
    </source>
</evidence>
<evidence type="ECO:0000256" key="5">
    <source>
        <dbReference type="ARBA" id="ARBA00022729"/>
    </source>
</evidence>
<dbReference type="InterPro" id="IPR038297">
    <property type="entry name" value="CcmH/CycL/NrfF/Ccl2_sf"/>
</dbReference>
<dbReference type="InterPro" id="IPR017565">
    <property type="entry name" value="For-dep_Cytc_NO2Rdtase_NrfF"/>
</dbReference>
<keyword evidence="9 11" id="KW-0408">Iron</keyword>
<dbReference type="FunFam" id="1.10.8.640:FF:000001">
    <property type="entry name" value="Cytochrome c-type biogenesis protein"/>
    <property type="match status" value="1"/>
</dbReference>
<dbReference type="CDD" id="cd16378">
    <property type="entry name" value="CcmH_N"/>
    <property type="match status" value="1"/>
</dbReference>
<dbReference type="InterPro" id="IPR005616">
    <property type="entry name" value="CcmH/CycL/Ccl2/NrfF_N"/>
</dbReference>
<evidence type="ECO:0000313" key="14">
    <source>
        <dbReference type="EMBL" id="SMB78806.1"/>
    </source>
</evidence>
<evidence type="ECO:0000256" key="11">
    <source>
        <dbReference type="RuleBase" id="RU364112"/>
    </source>
</evidence>
<sequence>MWRQFSLWLLLCFSFSLSAEIVDTYAFQSPEVRARAVNLAKSLRCPQCQNQNLVESNSPIAYDLRLEVYKMVDAGDSDQQIIEQMTARFGDFVRYDPPFKTTTLLLWLTPFVLLILALGGVWHNQAAKKSHLQAQTTPDIAIQNKLESAGQSAVNTSANVLHLTVLPLLIVLSAVLIYAAGPRYAALQQGVSAPRDVIQSSVERGQQQTLEQLQHALSADYNNGENWYQLGLLYLQSEQYANALESFSRAEYLLGARSELLASAATALYYQSGQKLNDKAKSWLALALQQEPQQRQALSLLAADAFAQGDYRQAAQHWRRILASNSADLDRRNVIQNLQAAEMLGKMQP</sequence>
<dbReference type="InterPro" id="IPR056413">
    <property type="entry name" value="TPR_CcmH_CycH"/>
</dbReference>
<evidence type="ECO:0000256" key="2">
    <source>
        <dbReference type="ARBA" id="ARBA00010342"/>
    </source>
</evidence>
<name>A0A1W1UCI5_9PAST</name>
<dbReference type="Gene3D" id="1.10.8.640">
    <property type="entry name" value="Cytochrome C biogenesis protein"/>
    <property type="match status" value="1"/>
</dbReference>
<evidence type="ECO:0000256" key="10">
    <source>
        <dbReference type="PROSITE-ProRule" id="PRU00339"/>
    </source>
</evidence>
<comment type="subcellular location">
    <subcellularLocation>
        <location evidence="1">Periplasm</location>
    </subcellularLocation>
</comment>
<keyword evidence="3 11" id="KW-0349">Heme</keyword>
<dbReference type="PROSITE" id="PS50005">
    <property type="entry name" value="TPR"/>
    <property type="match status" value="1"/>
</dbReference>
<dbReference type="EMBL" id="FWWV01000001">
    <property type="protein sequence ID" value="SMB78806.1"/>
    <property type="molecule type" value="Genomic_DNA"/>
</dbReference>
<keyword evidence="15" id="KW-1185">Reference proteome</keyword>
<organism evidence="14 15">
    <name type="scientific">Pasteurella testudinis DSM 23072</name>
    <dbReference type="NCBI Taxonomy" id="1122938"/>
    <lineage>
        <taxon>Bacteria</taxon>
        <taxon>Pseudomonadati</taxon>
        <taxon>Pseudomonadota</taxon>
        <taxon>Gammaproteobacteria</taxon>
        <taxon>Pasteurellales</taxon>
        <taxon>Pasteurellaceae</taxon>
        <taxon>Pasteurella</taxon>
    </lineage>
</organism>
<feature type="chain" id="PRO_5011832793" description="Formate-dependent nitrite reductase complex subunit" evidence="11">
    <location>
        <begin position="20"/>
        <end position="349"/>
    </location>
</feature>
<feature type="transmembrane region" description="Helical" evidence="11">
    <location>
        <begin position="104"/>
        <end position="122"/>
    </location>
</feature>
<feature type="repeat" description="TPR" evidence="10">
    <location>
        <begin position="224"/>
        <end position="257"/>
    </location>
</feature>
<evidence type="ECO:0000256" key="4">
    <source>
        <dbReference type="ARBA" id="ARBA00022723"/>
    </source>
</evidence>
<dbReference type="STRING" id="1122938.SAMN05660772_00240"/>
<comment type="similarity">
    <text evidence="2 11">Belongs to the CcmH/CycL/Ccl2/NrfF family.</text>
</comment>
<gene>
    <name evidence="14" type="ORF">SAMN05660772_00240</name>
</gene>
<dbReference type="InterPro" id="IPR011990">
    <property type="entry name" value="TPR-like_helical_dom_sf"/>
</dbReference>
<evidence type="ECO:0000256" key="3">
    <source>
        <dbReference type="ARBA" id="ARBA00022617"/>
    </source>
</evidence>
<dbReference type="GO" id="GO:0046872">
    <property type="term" value="F:metal ion binding"/>
    <property type="evidence" value="ECO:0007669"/>
    <property type="project" value="UniProtKB-KW"/>
</dbReference>
<evidence type="ECO:0000256" key="9">
    <source>
        <dbReference type="ARBA" id="ARBA00023004"/>
    </source>
</evidence>
<dbReference type="GO" id="GO:0042597">
    <property type="term" value="C:periplasmic space"/>
    <property type="evidence" value="ECO:0007669"/>
    <property type="project" value="UniProtKB-SubCell"/>
</dbReference>
<keyword evidence="4 11" id="KW-0479">Metal-binding</keyword>
<keyword evidence="7" id="KW-0574">Periplasm</keyword>
<reference evidence="15" key="1">
    <citation type="submission" date="2017-04" db="EMBL/GenBank/DDBJ databases">
        <authorList>
            <person name="Varghese N."/>
            <person name="Submissions S."/>
        </authorList>
    </citation>
    <scope>NUCLEOTIDE SEQUENCE [LARGE SCALE GENOMIC DNA]</scope>
    <source>
        <strain evidence="15">DSM 23072</strain>
    </source>
</reference>
<keyword evidence="11" id="KW-1133">Transmembrane helix</keyword>
<dbReference type="PANTHER" id="PTHR47870:SF2">
    <property type="entry name" value="FORMATE-DEPENDENT NITRITE REDUCTASE COMPLEX SUBUNIT NRFF"/>
    <property type="match status" value="1"/>
</dbReference>
<evidence type="ECO:0000259" key="12">
    <source>
        <dbReference type="Pfam" id="PF03918"/>
    </source>
</evidence>
<dbReference type="InterPro" id="IPR019734">
    <property type="entry name" value="TPR_rpt"/>
</dbReference>
<feature type="transmembrane region" description="Helical" evidence="11">
    <location>
        <begin position="160"/>
        <end position="181"/>
    </location>
</feature>
<dbReference type="GO" id="GO:0005886">
    <property type="term" value="C:plasma membrane"/>
    <property type="evidence" value="ECO:0007669"/>
    <property type="project" value="TreeGrafter"/>
</dbReference>
<keyword evidence="11" id="KW-0812">Transmembrane</keyword>
<dbReference type="AlphaFoldDB" id="A0A1W1UCI5"/>
<evidence type="ECO:0000256" key="1">
    <source>
        <dbReference type="ARBA" id="ARBA00004418"/>
    </source>
</evidence>
<proteinExistence type="inferred from homology"/>
<evidence type="ECO:0000256" key="8">
    <source>
        <dbReference type="ARBA" id="ARBA00022803"/>
    </source>
</evidence>
<feature type="signal peptide" evidence="11">
    <location>
        <begin position="1"/>
        <end position="19"/>
    </location>
</feature>
<comment type="function">
    <text evidence="11">Possible subunit of a heme lyase.</text>
</comment>
<keyword evidence="5 11" id="KW-0732">Signal</keyword>
<dbReference type="Gene3D" id="1.25.40.10">
    <property type="entry name" value="Tetratricopeptide repeat domain"/>
    <property type="match status" value="1"/>
</dbReference>
<dbReference type="SUPFAM" id="SSF48452">
    <property type="entry name" value="TPR-like"/>
    <property type="match status" value="1"/>
</dbReference>
<accession>A0A1W1UCI5</accession>
<keyword evidence="11" id="KW-0472">Membrane</keyword>
<dbReference type="InterPro" id="IPR051263">
    <property type="entry name" value="C-type_cytochrome_biogenesis"/>
</dbReference>
<evidence type="ECO:0000313" key="15">
    <source>
        <dbReference type="Proteomes" id="UP000192408"/>
    </source>
</evidence>
<evidence type="ECO:0000256" key="6">
    <source>
        <dbReference type="ARBA" id="ARBA00022737"/>
    </source>
</evidence>
<dbReference type="SMART" id="SM00028">
    <property type="entry name" value="TPR"/>
    <property type="match status" value="2"/>
</dbReference>
<feature type="domain" description="CcmH/CycL/Ccl2/NrfF N-terminal" evidence="12">
    <location>
        <begin position="9"/>
        <end position="136"/>
    </location>
</feature>
<dbReference type="Pfam" id="PF03918">
    <property type="entry name" value="CcmH"/>
    <property type="match status" value="1"/>
</dbReference>
<evidence type="ECO:0000259" key="13">
    <source>
        <dbReference type="Pfam" id="PF23914"/>
    </source>
</evidence>
<keyword evidence="8 10" id="KW-0802">TPR repeat</keyword>
<protein>
    <recommendedName>
        <fullName evidence="11">Formate-dependent nitrite reductase complex subunit</fullName>
    </recommendedName>
</protein>
<dbReference type="PANTHER" id="PTHR47870">
    <property type="entry name" value="CYTOCHROME C-TYPE BIOGENESIS PROTEIN CCMH"/>
    <property type="match status" value="1"/>
</dbReference>
<keyword evidence="6" id="KW-0677">Repeat</keyword>
<dbReference type="Proteomes" id="UP000192408">
    <property type="component" value="Unassembled WGS sequence"/>
</dbReference>
<feature type="domain" description="Cytochrome c-type biogenesis protein H TPR" evidence="13">
    <location>
        <begin position="213"/>
        <end position="326"/>
    </location>
</feature>
<dbReference type="RefSeq" id="WP_084255489.1">
    <property type="nucleotide sequence ID" value="NZ_FWWV01000001.1"/>
</dbReference>
<dbReference type="NCBIfam" id="TIGR03147">
    <property type="entry name" value="cyt_nit_nrfF"/>
    <property type="match status" value="1"/>
</dbReference>
<dbReference type="GO" id="GO:0017004">
    <property type="term" value="P:cytochrome complex assembly"/>
    <property type="evidence" value="ECO:0007669"/>
    <property type="project" value="UniProtKB-ARBA"/>
</dbReference>